<feature type="non-terminal residue" evidence="2">
    <location>
        <position position="1"/>
    </location>
</feature>
<proteinExistence type="predicted"/>
<evidence type="ECO:0000256" key="1">
    <source>
        <dbReference type="SAM" id="MobiDB-lite"/>
    </source>
</evidence>
<feature type="compositionally biased region" description="Low complexity" evidence="1">
    <location>
        <begin position="13"/>
        <end position="35"/>
    </location>
</feature>
<sequence>ARGVAAPAPAPAAPAVGLRRPVGAPAPGGARRVAASRSGEAQCRRLLAREARRHVACDVWRLGHKFEEVCAEERRERRAERLGARRGRAHRGRHYVCPFPPSLRLPAGRFAGAESEPDLSLHLPLSARDLLLSLLSPRFLPLAGDHHFPKLLGDEHPRERLRHAPQASTQRTHLPCTPRCERGTHAPILTYMARTRTCAASGAGGRATTRSAAARGTRAASDVFLVLLTVVAKRVVTPPSRMTCRASAKSMKSSDGTRCESETARVWALPRFIISSFSNELRRKLGQGFQEERVARHRVLAPSASASAEPEAAAREEEPAPAKAAPQLHQGQEQEQRPSQLVPILPGDIGPTCT</sequence>
<evidence type="ECO:0000313" key="2">
    <source>
        <dbReference type="EMBL" id="KZP05280.1"/>
    </source>
</evidence>
<protein>
    <submittedName>
        <fullName evidence="2">Uncharacterized protein</fullName>
    </submittedName>
</protein>
<dbReference type="Proteomes" id="UP000076532">
    <property type="component" value="Unassembled WGS sequence"/>
</dbReference>
<feature type="region of interest" description="Disordered" evidence="1">
    <location>
        <begin position="300"/>
        <end position="354"/>
    </location>
</feature>
<organism evidence="2 3">
    <name type="scientific">Athelia psychrophila</name>
    <dbReference type="NCBI Taxonomy" id="1759441"/>
    <lineage>
        <taxon>Eukaryota</taxon>
        <taxon>Fungi</taxon>
        <taxon>Dikarya</taxon>
        <taxon>Basidiomycota</taxon>
        <taxon>Agaricomycotina</taxon>
        <taxon>Agaricomycetes</taxon>
        <taxon>Agaricomycetidae</taxon>
        <taxon>Atheliales</taxon>
        <taxon>Atheliaceae</taxon>
        <taxon>Athelia</taxon>
    </lineage>
</organism>
<dbReference type="AlphaFoldDB" id="A0A167VR59"/>
<feature type="compositionally biased region" description="Polar residues" evidence="1">
    <location>
        <begin position="329"/>
        <end position="339"/>
    </location>
</feature>
<evidence type="ECO:0000313" key="3">
    <source>
        <dbReference type="Proteomes" id="UP000076532"/>
    </source>
</evidence>
<keyword evidence="3" id="KW-1185">Reference proteome</keyword>
<reference evidence="2 3" key="1">
    <citation type="journal article" date="2016" name="Mol. Biol. Evol.">
        <title>Comparative Genomics of Early-Diverging Mushroom-Forming Fungi Provides Insights into the Origins of Lignocellulose Decay Capabilities.</title>
        <authorList>
            <person name="Nagy L.G."/>
            <person name="Riley R."/>
            <person name="Tritt A."/>
            <person name="Adam C."/>
            <person name="Daum C."/>
            <person name="Floudas D."/>
            <person name="Sun H."/>
            <person name="Yadav J.S."/>
            <person name="Pangilinan J."/>
            <person name="Larsson K.H."/>
            <person name="Matsuura K."/>
            <person name="Barry K."/>
            <person name="Labutti K."/>
            <person name="Kuo R."/>
            <person name="Ohm R.A."/>
            <person name="Bhattacharya S.S."/>
            <person name="Shirouzu T."/>
            <person name="Yoshinaga Y."/>
            <person name="Martin F.M."/>
            <person name="Grigoriev I.V."/>
            <person name="Hibbett D.S."/>
        </authorList>
    </citation>
    <scope>NUCLEOTIDE SEQUENCE [LARGE SCALE GENOMIC DNA]</scope>
    <source>
        <strain evidence="2 3">CBS 109695</strain>
    </source>
</reference>
<accession>A0A167VR59</accession>
<gene>
    <name evidence="2" type="ORF">FIBSPDRAFT_967408</name>
</gene>
<feature type="region of interest" description="Disordered" evidence="1">
    <location>
        <begin position="1"/>
        <end position="35"/>
    </location>
</feature>
<feature type="compositionally biased region" description="Low complexity" evidence="1">
    <location>
        <begin position="301"/>
        <end position="311"/>
    </location>
</feature>
<name>A0A167VR59_9AGAM</name>
<dbReference type="EMBL" id="KV417849">
    <property type="protein sequence ID" value="KZP05280.1"/>
    <property type="molecule type" value="Genomic_DNA"/>
</dbReference>